<dbReference type="InterPro" id="IPR039022">
    <property type="entry name" value="KaiB-like"/>
</dbReference>
<accession>A0ABS4DAG1</accession>
<protein>
    <submittedName>
        <fullName evidence="2">Circadian clock KaiB family protein</fullName>
    </submittedName>
</protein>
<name>A0ABS4DAG1_9CHLR</name>
<organism evidence="2 3">
    <name type="scientific">Candidatus Chloroploca mongolica</name>
    <dbReference type="NCBI Taxonomy" id="2528176"/>
    <lineage>
        <taxon>Bacteria</taxon>
        <taxon>Bacillati</taxon>
        <taxon>Chloroflexota</taxon>
        <taxon>Chloroflexia</taxon>
        <taxon>Chloroflexales</taxon>
        <taxon>Chloroflexineae</taxon>
        <taxon>Oscillochloridaceae</taxon>
        <taxon>Candidatus Chloroploca</taxon>
    </lineage>
</organism>
<evidence type="ECO:0000313" key="2">
    <source>
        <dbReference type="EMBL" id="MBP1466422.1"/>
    </source>
</evidence>
<reference evidence="2 3" key="1">
    <citation type="submission" date="2021-03" db="EMBL/GenBank/DDBJ databases">
        <authorList>
            <person name="Grouzdev D.S."/>
        </authorList>
    </citation>
    <scope>NUCLEOTIDE SEQUENCE [LARGE SCALE GENOMIC DNA]</scope>
    <source>
        <strain evidence="2 3">M50-1</strain>
    </source>
</reference>
<dbReference type="PANTHER" id="PTHR41709">
    <property type="entry name" value="KAIB-LIKE PROTEIN 1"/>
    <property type="match status" value="1"/>
</dbReference>
<dbReference type="Gene3D" id="3.40.30.10">
    <property type="entry name" value="Glutaredoxin"/>
    <property type="match status" value="1"/>
</dbReference>
<sequence length="100" mass="11040">MNGPAPSKIVLHLYVAGRSPRAERAIATLRRLCERELARYECDLVIIDVLADPQQAEARKILATPTLIKEFPDPPRRIIGDLGVPPEELLAALNLPHDGL</sequence>
<comment type="caution">
    <text evidence="2">The sequence shown here is derived from an EMBL/GenBank/DDBJ whole genome shotgun (WGS) entry which is preliminary data.</text>
</comment>
<dbReference type="CDD" id="cd02978">
    <property type="entry name" value="KaiB_like"/>
    <property type="match status" value="1"/>
</dbReference>
<dbReference type="Pfam" id="PF07689">
    <property type="entry name" value="KaiB"/>
    <property type="match status" value="1"/>
</dbReference>
<keyword evidence="3" id="KW-1185">Reference proteome</keyword>
<dbReference type="SMART" id="SM01248">
    <property type="entry name" value="KaiB"/>
    <property type="match status" value="1"/>
</dbReference>
<dbReference type="RefSeq" id="WP_135478416.1">
    <property type="nucleotide sequence ID" value="NZ_SIJK02000019.1"/>
</dbReference>
<feature type="domain" description="KaiB" evidence="1">
    <location>
        <begin position="12"/>
        <end position="95"/>
    </location>
</feature>
<dbReference type="SUPFAM" id="SSF52833">
    <property type="entry name" value="Thioredoxin-like"/>
    <property type="match status" value="1"/>
</dbReference>
<dbReference type="Proteomes" id="UP001193081">
    <property type="component" value="Unassembled WGS sequence"/>
</dbReference>
<evidence type="ECO:0000259" key="1">
    <source>
        <dbReference type="SMART" id="SM01248"/>
    </source>
</evidence>
<dbReference type="EMBL" id="SIJK02000019">
    <property type="protein sequence ID" value="MBP1466422.1"/>
    <property type="molecule type" value="Genomic_DNA"/>
</dbReference>
<dbReference type="InterPro" id="IPR011649">
    <property type="entry name" value="KaiB_domain"/>
</dbReference>
<dbReference type="PANTHER" id="PTHR41709:SF2">
    <property type="entry name" value="CIRCADIAN CLOCK PROTEIN KAIB2"/>
    <property type="match status" value="1"/>
</dbReference>
<proteinExistence type="predicted"/>
<gene>
    <name evidence="2" type="ORF">EYB53_011975</name>
</gene>
<evidence type="ECO:0000313" key="3">
    <source>
        <dbReference type="Proteomes" id="UP001193081"/>
    </source>
</evidence>
<dbReference type="InterPro" id="IPR036249">
    <property type="entry name" value="Thioredoxin-like_sf"/>
</dbReference>